<dbReference type="SUPFAM" id="SSF50729">
    <property type="entry name" value="PH domain-like"/>
    <property type="match status" value="1"/>
</dbReference>
<gene>
    <name evidence="3" type="primary">6053743</name>
    <name evidence="2" type="ORF">CpipJ_CPIJ019427</name>
</gene>
<dbReference type="KEGG" id="cqu:CpipJ_CPIJ019427"/>
<name>B0XJF3_CULQU</name>
<dbReference type="STRING" id="7176.B0XJF3"/>
<evidence type="ECO:0000313" key="2">
    <source>
        <dbReference type="EMBL" id="EDS30270.1"/>
    </source>
</evidence>
<evidence type="ECO:0000256" key="1">
    <source>
        <dbReference type="SAM" id="MobiDB-lite"/>
    </source>
</evidence>
<protein>
    <submittedName>
        <fullName evidence="2 3">Nucleoporin</fullName>
    </submittedName>
</protein>
<dbReference type="OrthoDB" id="10062131at2759"/>
<dbReference type="VEuPathDB" id="VectorBase:CQUJHB001566"/>
<evidence type="ECO:0000313" key="4">
    <source>
        <dbReference type="Proteomes" id="UP000002320"/>
    </source>
</evidence>
<dbReference type="Proteomes" id="UP000002320">
    <property type="component" value="Unassembled WGS sequence"/>
</dbReference>
<dbReference type="HOGENOM" id="CLU_032593_1_1_1"/>
<accession>B0XJF3</accession>
<dbReference type="InParanoid" id="B0XJF3"/>
<reference evidence="2" key="1">
    <citation type="submission" date="2007-03" db="EMBL/GenBank/DDBJ databases">
        <title>Annotation of Culex pipiens quinquefasciatus.</title>
        <authorList>
            <consortium name="The Broad Institute Genome Sequencing Platform"/>
            <person name="Atkinson P.W."/>
            <person name="Hemingway J."/>
            <person name="Christensen B.M."/>
            <person name="Higgs S."/>
            <person name="Kodira C."/>
            <person name="Hannick L."/>
            <person name="Megy K."/>
            <person name="O'Leary S."/>
            <person name="Pearson M."/>
            <person name="Haas B.J."/>
            <person name="Mauceli E."/>
            <person name="Wortman J.R."/>
            <person name="Lee N.H."/>
            <person name="Guigo R."/>
            <person name="Stanke M."/>
            <person name="Alvarado L."/>
            <person name="Amedeo P."/>
            <person name="Antoine C.H."/>
            <person name="Arensburger P."/>
            <person name="Bidwell S.L."/>
            <person name="Crawford M."/>
            <person name="Camaro F."/>
            <person name="Devon K."/>
            <person name="Engels R."/>
            <person name="Hammond M."/>
            <person name="Howarth C."/>
            <person name="Koehrsen M."/>
            <person name="Lawson D."/>
            <person name="Montgomery P."/>
            <person name="Nene V."/>
            <person name="Nusbaum C."/>
            <person name="Puiu D."/>
            <person name="Romero-Severson J."/>
            <person name="Severson D.W."/>
            <person name="Shumway M."/>
            <person name="Sisk P."/>
            <person name="Stolte C."/>
            <person name="Zeng Q."/>
            <person name="Eisenstadt E."/>
            <person name="Fraser-Liggett C."/>
            <person name="Strausberg R."/>
            <person name="Galagan J."/>
            <person name="Birren B."/>
            <person name="Collins F.H."/>
        </authorList>
    </citation>
    <scope>NUCLEOTIDE SEQUENCE [LARGE SCALE GENOMIC DNA]</scope>
    <source>
        <strain evidence="2">JHB</strain>
    </source>
</reference>
<dbReference type="VEuPathDB" id="VectorBase:CPIJ019427"/>
<dbReference type="EnsemblMetazoa" id="CPIJ019427-RA">
    <property type="protein sequence ID" value="CPIJ019427-PA"/>
    <property type="gene ID" value="CPIJ019427"/>
</dbReference>
<dbReference type="eggNOG" id="KOG2724">
    <property type="taxonomic scope" value="Eukaryota"/>
</dbReference>
<sequence>MEPVHFRFRGGHDVRAGSQHLCHDQPDQASLFRKPAEGGHTCSAGKGNRDEEYAANVKALNLVVATWISEMVRENPVCKLTPIFKITISIWMRSRPRRVDTKESTAAKPPTSRFTFGSDAPVTMTNKAAAPTPAAAKPFNFGFGSTSSTTGTILSFPNVAKPTADNKPDEKATANNDVDEPTKVEFTPVKEKDSIFPKRRTVASERCTSKRWALVRADTSIGQILLKIILKQAVPVQGMGKNNVMMVCIPEMKPPPTSVLLRVKTGEEADELYETLIKQNN</sequence>
<dbReference type="EMBL" id="DS233501">
    <property type="protein sequence ID" value="EDS30270.1"/>
    <property type="molecule type" value="Genomic_DNA"/>
</dbReference>
<dbReference type="FunCoup" id="B0XJF3">
    <property type="interactions" value="1490"/>
</dbReference>
<organism>
    <name type="scientific">Culex quinquefasciatus</name>
    <name type="common">Southern house mosquito</name>
    <name type="synonym">Culex pungens</name>
    <dbReference type="NCBI Taxonomy" id="7176"/>
    <lineage>
        <taxon>Eukaryota</taxon>
        <taxon>Metazoa</taxon>
        <taxon>Ecdysozoa</taxon>
        <taxon>Arthropoda</taxon>
        <taxon>Hexapoda</taxon>
        <taxon>Insecta</taxon>
        <taxon>Pterygota</taxon>
        <taxon>Neoptera</taxon>
        <taxon>Endopterygota</taxon>
        <taxon>Diptera</taxon>
        <taxon>Nematocera</taxon>
        <taxon>Culicoidea</taxon>
        <taxon>Culicidae</taxon>
        <taxon>Culicinae</taxon>
        <taxon>Culicini</taxon>
        <taxon>Culex</taxon>
        <taxon>Culex</taxon>
    </lineage>
</organism>
<dbReference type="AlphaFoldDB" id="B0XJF3"/>
<proteinExistence type="predicted"/>
<dbReference type="InterPro" id="IPR011993">
    <property type="entry name" value="PH-like_dom_sf"/>
</dbReference>
<dbReference type="Gene3D" id="2.30.29.30">
    <property type="entry name" value="Pleckstrin-homology domain (PH domain)/Phosphotyrosine-binding domain (PTB)"/>
    <property type="match status" value="1"/>
</dbReference>
<feature type="region of interest" description="Disordered" evidence="1">
    <location>
        <begin position="157"/>
        <end position="178"/>
    </location>
</feature>
<keyword evidence="4" id="KW-1185">Reference proteome</keyword>
<reference evidence="3" key="2">
    <citation type="submission" date="2021-02" db="UniProtKB">
        <authorList>
            <consortium name="EnsemblMetazoa"/>
        </authorList>
    </citation>
    <scope>IDENTIFICATION</scope>
    <source>
        <strain evidence="3">JHB</strain>
    </source>
</reference>
<evidence type="ECO:0000313" key="3">
    <source>
        <dbReference type="EnsemblMetazoa" id="CPIJ019427-PA"/>
    </source>
</evidence>
<feature type="region of interest" description="Disordered" evidence="1">
    <location>
        <begin position="97"/>
        <end position="119"/>
    </location>
</feature>